<sequence length="193" mass="22659">MVRDLIDRDANDWKIDIIAEMFPVPIVNEIKKIQIPDPLEPVKQFWVPSKLGKFSTKSVFNAIQLAKYPPIPEDAALGKKIWSLKMHNRLKLFIWRTLFDTLPTKGKISQLFNILETECLFCGFQVEDSHHLFLDCPFSERIWLRSKWQVRLCALSHLSLREWFMKISNRGSTDFSDCNTQQEFLTTWAVTLE</sequence>
<protein>
    <recommendedName>
        <fullName evidence="1">Reverse transcriptase zinc-binding domain-containing protein</fullName>
    </recommendedName>
</protein>
<dbReference type="AlphaFoldDB" id="A0AAW2ULX9"/>
<dbReference type="Pfam" id="PF13966">
    <property type="entry name" value="zf-RVT"/>
    <property type="match status" value="1"/>
</dbReference>
<name>A0AAW2ULX9_9LAMI</name>
<evidence type="ECO:0000313" key="2">
    <source>
        <dbReference type="EMBL" id="KAL0416366.1"/>
    </source>
</evidence>
<reference evidence="2" key="1">
    <citation type="submission" date="2020-06" db="EMBL/GenBank/DDBJ databases">
        <authorList>
            <person name="Li T."/>
            <person name="Hu X."/>
            <person name="Zhang T."/>
            <person name="Song X."/>
            <person name="Zhang H."/>
            <person name="Dai N."/>
            <person name="Sheng W."/>
            <person name="Hou X."/>
            <person name="Wei L."/>
        </authorList>
    </citation>
    <scope>NUCLEOTIDE SEQUENCE</scope>
    <source>
        <strain evidence="2">KEN1</strain>
        <tissue evidence="2">Leaf</tissue>
    </source>
</reference>
<organism evidence="2">
    <name type="scientific">Sesamum latifolium</name>
    <dbReference type="NCBI Taxonomy" id="2727402"/>
    <lineage>
        <taxon>Eukaryota</taxon>
        <taxon>Viridiplantae</taxon>
        <taxon>Streptophyta</taxon>
        <taxon>Embryophyta</taxon>
        <taxon>Tracheophyta</taxon>
        <taxon>Spermatophyta</taxon>
        <taxon>Magnoliopsida</taxon>
        <taxon>eudicotyledons</taxon>
        <taxon>Gunneridae</taxon>
        <taxon>Pentapetalae</taxon>
        <taxon>asterids</taxon>
        <taxon>lamiids</taxon>
        <taxon>Lamiales</taxon>
        <taxon>Pedaliaceae</taxon>
        <taxon>Sesamum</taxon>
    </lineage>
</organism>
<dbReference type="EMBL" id="JACGWN010000012">
    <property type="protein sequence ID" value="KAL0416366.1"/>
    <property type="molecule type" value="Genomic_DNA"/>
</dbReference>
<gene>
    <name evidence="2" type="ORF">Slati_3468500</name>
</gene>
<comment type="caution">
    <text evidence="2">The sequence shown here is derived from an EMBL/GenBank/DDBJ whole genome shotgun (WGS) entry which is preliminary data.</text>
</comment>
<accession>A0AAW2ULX9</accession>
<evidence type="ECO:0000259" key="1">
    <source>
        <dbReference type="Pfam" id="PF13966"/>
    </source>
</evidence>
<proteinExistence type="predicted"/>
<feature type="domain" description="Reverse transcriptase zinc-binding" evidence="1">
    <location>
        <begin position="54"/>
        <end position="143"/>
    </location>
</feature>
<reference evidence="2" key="2">
    <citation type="journal article" date="2024" name="Plant">
        <title>Genomic evolution and insights into agronomic trait innovations of Sesamum species.</title>
        <authorList>
            <person name="Miao H."/>
            <person name="Wang L."/>
            <person name="Qu L."/>
            <person name="Liu H."/>
            <person name="Sun Y."/>
            <person name="Le M."/>
            <person name="Wang Q."/>
            <person name="Wei S."/>
            <person name="Zheng Y."/>
            <person name="Lin W."/>
            <person name="Duan Y."/>
            <person name="Cao H."/>
            <person name="Xiong S."/>
            <person name="Wang X."/>
            <person name="Wei L."/>
            <person name="Li C."/>
            <person name="Ma Q."/>
            <person name="Ju M."/>
            <person name="Zhao R."/>
            <person name="Li G."/>
            <person name="Mu C."/>
            <person name="Tian Q."/>
            <person name="Mei H."/>
            <person name="Zhang T."/>
            <person name="Gao T."/>
            <person name="Zhang H."/>
        </authorList>
    </citation>
    <scope>NUCLEOTIDE SEQUENCE</scope>
    <source>
        <strain evidence="2">KEN1</strain>
    </source>
</reference>
<dbReference type="InterPro" id="IPR026960">
    <property type="entry name" value="RVT-Znf"/>
</dbReference>